<accession>A0A8E2E453</accession>
<dbReference type="Proteomes" id="UP000250266">
    <property type="component" value="Unassembled WGS sequence"/>
</dbReference>
<dbReference type="AlphaFoldDB" id="A0A8E2E453"/>
<feature type="region of interest" description="Disordered" evidence="1">
    <location>
        <begin position="19"/>
        <end position="67"/>
    </location>
</feature>
<organism evidence="2 3">
    <name type="scientific">Lepidopterella palustris CBS 459.81</name>
    <dbReference type="NCBI Taxonomy" id="1314670"/>
    <lineage>
        <taxon>Eukaryota</taxon>
        <taxon>Fungi</taxon>
        <taxon>Dikarya</taxon>
        <taxon>Ascomycota</taxon>
        <taxon>Pezizomycotina</taxon>
        <taxon>Dothideomycetes</taxon>
        <taxon>Pleosporomycetidae</taxon>
        <taxon>Mytilinidiales</taxon>
        <taxon>Argynnaceae</taxon>
        <taxon>Lepidopterella</taxon>
    </lineage>
</organism>
<keyword evidence="3" id="KW-1185">Reference proteome</keyword>
<sequence length="181" mass="20140">MEYGNNYLTPSAKADDDAVSMLSAHAHPSRYSSYQQAHSRDSSEESLPSRTSLAISPLPSQQPSLRGIPLSPLLSPQQETPHGVEASLFESRAVLNRPYRETVAYENATTFGPAAEYGPKPDYEQFNMPGRDPPGYGSQRYFRPPRRVLEPWNPGWWARFPWLGMGALLIVVVCKSSITLS</sequence>
<evidence type="ECO:0000313" key="3">
    <source>
        <dbReference type="Proteomes" id="UP000250266"/>
    </source>
</evidence>
<protein>
    <submittedName>
        <fullName evidence="2">Uncharacterized protein</fullName>
    </submittedName>
</protein>
<reference evidence="2 3" key="1">
    <citation type="journal article" date="2016" name="Nat. Commun.">
        <title>Ectomycorrhizal ecology is imprinted in the genome of the dominant symbiotic fungus Cenococcum geophilum.</title>
        <authorList>
            <consortium name="DOE Joint Genome Institute"/>
            <person name="Peter M."/>
            <person name="Kohler A."/>
            <person name="Ohm R.A."/>
            <person name="Kuo A."/>
            <person name="Krutzmann J."/>
            <person name="Morin E."/>
            <person name="Arend M."/>
            <person name="Barry K.W."/>
            <person name="Binder M."/>
            <person name="Choi C."/>
            <person name="Clum A."/>
            <person name="Copeland A."/>
            <person name="Grisel N."/>
            <person name="Haridas S."/>
            <person name="Kipfer T."/>
            <person name="LaButti K."/>
            <person name="Lindquist E."/>
            <person name="Lipzen A."/>
            <person name="Maire R."/>
            <person name="Meier B."/>
            <person name="Mihaltcheva S."/>
            <person name="Molinier V."/>
            <person name="Murat C."/>
            <person name="Poggeler S."/>
            <person name="Quandt C.A."/>
            <person name="Sperisen C."/>
            <person name="Tritt A."/>
            <person name="Tisserant E."/>
            <person name="Crous P.W."/>
            <person name="Henrissat B."/>
            <person name="Nehls U."/>
            <person name="Egli S."/>
            <person name="Spatafora J.W."/>
            <person name="Grigoriev I.V."/>
            <person name="Martin F.M."/>
        </authorList>
    </citation>
    <scope>NUCLEOTIDE SEQUENCE [LARGE SCALE GENOMIC DNA]</scope>
    <source>
        <strain evidence="2 3">CBS 459.81</strain>
    </source>
</reference>
<evidence type="ECO:0000313" key="2">
    <source>
        <dbReference type="EMBL" id="OCK76977.1"/>
    </source>
</evidence>
<feature type="compositionally biased region" description="Polar residues" evidence="1">
    <location>
        <begin position="45"/>
        <end position="64"/>
    </location>
</feature>
<evidence type="ECO:0000256" key="1">
    <source>
        <dbReference type="SAM" id="MobiDB-lite"/>
    </source>
</evidence>
<proteinExistence type="predicted"/>
<dbReference type="EMBL" id="KV745164">
    <property type="protein sequence ID" value="OCK76977.1"/>
    <property type="molecule type" value="Genomic_DNA"/>
</dbReference>
<name>A0A8E2E453_9PEZI</name>
<dbReference type="OrthoDB" id="5357734at2759"/>
<gene>
    <name evidence="2" type="ORF">K432DRAFT_132022</name>
</gene>